<gene>
    <name evidence="1" type="ORF">E2C01_044214</name>
</gene>
<name>A0A5B7FY85_PORTR</name>
<dbReference type="Proteomes" id="UP000324222">
    <property type="component" value="Unassembled WGS sequence"/>
</dbReference>
<dbReference type="AlphaFoldDB" id="A0A5B7FY85"/>
<reference evidence="1 2" key="1">
    <citation type="submission" date="2019-05" db="EMBL/GenBank/DDBJ databases">
        <title>Another draft genome of Portunus trituberculatus and its Hox gene families provides insights of decapod evolution.</title>
        <authorList>
            <person name="Jeong J.-H."/>
            <person name="Song I."/>
            <person name="Kim S."/>
            <person name="Choi T."/>
            <person name="Kim D."/>
            <person name="Ryu S."/>
            <person name="Kim W."/>
        </authorList>
    </citation>
    <scope>NUCLEOTIDE SEQUENCE [LARGE SCALE GENOMIC DNA]</scope>
    <source>
        <tissue evidence="1">Muscle</tissue>
    </source>
</reference>
<protein>
    <submittedName>
        <fullName evidence="1">Uncharacterized protein</fullName>
    </submittedName>
</protein>
<evidence type="ECO:0000313" key="2">
    <source>
        <dbReference type="Proteomes" id="UP000324222"/>
    </source>
</evidence>
<proteinExistence type="predicted"/>
<keyword evidence="2" id="KW-1185">Reference proteome</keyword>
<accession>A0A5B7FY85</accession>
<evidence type="ECO:0000313" key="1">
    <source>
        <dbReference type="EMBL" id="MPC50387.1"/>
    </source>
</evidence>
<dbReference type="EMBL" id="VSRR010009471">
    <property type="protein sequence ID" value="MPC50387.1"/>
    <property type="molecule type" value="Genomic_DNA"/>
</dbReference>
<organism evidence="1 2">
    <name type="scientific">Portunus trituberculatus</name>
    <name type="common">Swimming crab</name>
    <name type="synonym">Neptunus trituberculatus</name>
    <dbReference type="NCBI Taxonomy" id="210409"/>
    <lineage>
        <taxon>Eukaryota</taxon>
        <taxon>Metazoa</taxon>
        <taxon>Ecdysozoa</taxon>
        <taxon>Arthropoda</taxon>
        <taxon>Crustacea</taxon>
        <taxon>Multicrustacea</taxon>
        <taxon>Malacostraca</taxon>
        <taxon>Eumalacostraca</taxon>
        <taxon>Eucarida</taxon>
        <taxon>Decapoda</taxon>
        <taxon>Pleocyemata</taxon>
        <taxon>Brachyura</taxon>
        <taxon>Eubrachyura</taxon>
        <taxon>Portunoidea</taxon>
        <taxon>Portunidae</taxon>
        <taxon>Portuninae</taxon>
        <taxon>Portunus</taxon>
    </lineage>
</organism>
<comment type="caution">
    <text evidence="1">The sequence shown here is derived from an EMBL/GenBank/DDBJ whole genome shotgun (WGS) entry which is preliminary data.</text>
</comment>
<sequence length="65" mass="7341">MDNSGLVFPSPPSEYFMPSIKVLHNDVFHALPGLNPQKGYGADRRRQLVFLQAEYCLAFKLETSV</sequence>